<dbReference type="Proteomes" id="UP000462865">
    <property type="component" value="Unassembled WGS sequence"/>
</dbReference>
<dbReference type="InterPro" id="IPR000415">
    <property type="entry name" value="Nitroreductase-like"/>
</dbReference>
<gene>
    <name evidence="4" type="ORF">GKG38_11670</name>
</gene>
<dbReference type="InterPro" id="IPR029478">
    <property type="entry name" value="TM1586_NiRdase"/>
</dbReference>
<evidence type="ECO:0000313" key="4">
    <source>
        <dbReference type="EMBL" id="MSA95700.1"/>
    </source>
</evidence>
<dbReference type="PANTHER" id="PTHR43673:SF10">
    <property type="entry name" value="NADH DEHYDROGENASE_NAD(P)H NITROREDUCTASE XCC3605-RELATED"/>
    <property type="match status" value="1"/>
</dbReference>
<dbReference type="Gene3D" id="3.40.109.10">
    <property type="entry name" value="NADH Oxidase"/>
    <property type="match status" value="1"/>
</dbReference>
<dbReference type="GO" id="GO:0016491">
    <property type="term" value="F:oxidoreductase activity"/>
    <property type="evidence" value="ECO:0007669"/>
    <property type="project" value="UniProtKB-KW"/>
</dbReference>
<evidence type="ECO:0000259" key="3">
    <source>
        <dbReference type="Pfam" id="PF14512"/>
    </source>
</evidence>
<comment type="caution">
    <text evidence="4">The sequence shown here is derived from an EMBL/GenBank/DDBJ whole genome shotgun (WGS) entry which is preliminary data.</text>
</comment>
<dbReference type="SUPFAM" id="SSF55469">
    <property type="entry name" value="FMN-dependent nitroreductase-like"/>
    <property type="match status" value="1"/>
</dbReference>
<dbReference type="Gene3D" id="3.40.109.30">
    <property type="entry name" value="putative nitroreductase (tm1586), domain 2"/>
    <property type="match status" value="1"/>
</dbReference>
<feature type="non-terminal residue" evidence="4">
    <location>
        <position position="256"/>
    </location>
</feature>
<evidence type="ECO:0000256" key="1">
    <source>
        <dbReference type="ARBA" id="ARBA00007118"/>
    </source>
</evidence>
<dbReference type="Pfam" id="PF14512">
    <property type="entry name" value="TM1586_NiRdase"/>
    <property type="match status" value="1"/>
</dbReference>
<keyword evidence="2" id="KW-0560">Oxidoreductase</keyword>
<dbReference type="EMBL" id="WKZA01000066">
    <property type="protein sequence ID" value="MSA95700.1"/>
    <property type="molecule type" value="Genomic_DNA"/>
</dbReference>
<reference evidence="4 5" key="1">
    <citation type="journal article" date="2019" name="Nat. Med.">
        <title>A library of human gut bacterial isolates paired with longitudinal multiomics data enables mechanistic microbiome research.</title>
        <authorList>
            <person name="Poyet M."/>
            <person name="Groussin M."/>
            <person name="Gibbons S.M."/>
            <person name="Avila-Pacheco J."/>
            <person name="Jiang X."/>
            <person name="Kearney S.M."/>
            <person name="Perrotta A.R."/>
            <person name="Berdy B."/>
            <person name="Zhao S."/>
            <person name="Lieberman T.D."/>
            <person name="Swanson P.K."/>
            <person name="Smith M."/>
            <person name="Roesemann S."/>
            <person name="Alexander J.E."/>
            <person name="Rich S.A."/>
            <person name="Livny J."/>
            <person name="Vlamakis H."/>
            <person name="Clish C."/>
            <person name="Bullock K."/>
            <person name="Deik A."/>
            <person name="Scott J."/>
            <person name="Pierce K.A."/>
            <person name="Xavier R.J."/>
            <person name="Alm E.J."/>
        </authorList>
    </citation>
    <scope>NUCLEOTIDE SEQUENCE [LARGE SCALE GENOMIC DNA]</scope>
    <source>
        <strain evidence="4 5">BIOML-A1</strain>
    </source>
</reference>
<organism evidence="4 5">
    <name type="scientific">Gordonibacter urolithinfaciens</name>
    <dbReference type="NCBI Taxonomy" id="1335613"/>
    <lineage>
        <taxon>Bacteria</taxon>
        <taxon>Bacillati</taxon>
        <taxon>Actinomycetota</taxon>
        <taxon>Coriobacteriia</taxon>
        <taxon>Eggerthellales</taxon>
        <taxon>Eggerthellaceae</taxon>
        <taxon>Gordonibacter</taxon>
    </lineage>
</organism>
<name>A0A7K0IDZ4_9ACTN</name>
<accession>A0A7K0IDZ4</accession>
<dbReference type="CDD" id="cd02062">
    <property type="entry name" value="Nitro_FMN_reductase"/>
    <property type="match status" value="1"/>
</dbReference>
<protein>
    <recommendedName>
        <fullName evidence="3">Putative nitroreductase TM1586 domain-containing protein</fullName>
    </recommendedName>
</protein>
<feature type="domain" description="Putative nitroreductase TM1586" evidence="3">
    <location>
        <begin position="28"/>
        <end position="240"/>
    </location>
</feature>
<proteinExistence type="inferred from homology"/>
<dbReference type="AlphaFoldDB" id="A0A7K0IDZ4"/>
<dbReference type="PANTHER" id="PTHR43673">
    <property type="entry name" value="NAD(P)H NITROREDUCTASE YDGI-RELATED"/>
    <property type="match status" value="1"/>
</dbReference>
<evidence type="ECO:0000313" key="5">
    <source>
        <dbReference type="Proteomes" id="UP000462865"/>
    </source>
</evidence>
<sequence length="256" mass="27674">MPGRAHENAAACEDRTTPSGGALPLCTVEEAMERRHSVRSFTGQRIEGPVLAALCDELDACNREGGLRMQVVLDEPRAFSSMLARYGKFANVRNYVAIIGKTADNLDERAGYYGERLVLAAQALGLNTCWAALTFSKRQVRRLAGPEERLVCALALGYGATQGRPRKSKAPEDVSRAAGKPPEWFERGVRAALLAPTALNQQKFRFELLLDGKTVRAQTLSGAYTAVDLGIAKYHFEVGAGTESFAWARQGGGVTG</sequence>
<evidence type="ECO:0000256" key="2">
    <source>
        <dbReference type="ARBA" id="ARBA00023002"/>
    </source>
</evidence>
<comment type="similarity">
    <text evidence="1">Belongs to the nitroreductase family.</text>
</comment>